<reference evidence="2 3" key="1">
    <citation type="submission" date="2021-06" db="EMBL/GenBank/DDBJ databases">
        <title>Genome sequence of Babesia caballi.</title>
        <authorList>
            <person name="Yamagishi J."/>
            <person name="Kidaka T."/>
            <person name="Ochi A."/>
        </authorList>
    </citation>
    <scope>NUCLEOTIDE SEQUENCE [LARGE SCALE GENOMIC DNA]</scope>
    <source>
        <strain evidence="2">USDA-D6B2</strain>
    </source>
</reference>
<keyword evidence="3" id="KW-1185">Reference proteome</keyword>
<keyword evidence="1" id="KW-0472">Membrane</keyword>
<dbReference type="EMBL" id="BPLF01000003">
    <property type="protein sequence ID" value="GIX64797.1"/>
    <property type="molecule type" value="Genomic_DNA"/>
</dbReference>
<dbReference type="AlphaFoldDB" id="A0AAV4LYV2"/>
<name>A0AAV4LYV2_BABCB</name>
<evidence type="ECO:0000313" key="2">
    <source>
        <dbReference type="EMBL" id="GIX64797.1"/>
    </source>
</evidence>
<evidence type="ECO:0000256" key="1">
    <source>
        <dbReference type="SAM" id="Phobius"/>
    </source>
</evidence>
<organism evidence="2 3">
    <name type="scientific">Babesia caballi</name>
    <dbReference type="NCBI Taxonomy" id="5871"/>
    <lineage>
        <taxon>Eukaryota</taxon>
        <taxon>Sar</taxon>
        <taxon>Alveolata</taxon>
        <taxon>Apicomplexa</taxon>
        <taxon>Aconoidasida</taxon>
        <taxon>Piroplasmida</taxon>
        <taxon>Babesiidae</taxon>
        <taxon>Babesia</taxon>
    </lineage>
</organism>
<protein>
    <submittedName>
        <fullName evidence="2">Variant erythrocyte surface antigen-1 family protein</fullName>
    </submittedName>
</protein>
<keyword evidence="1" id="KW-1133">Transmembrane helix</keyword>
<proteinExistence type="predicted"/>
<accession>A0AAV4LYV2</accession>
<dbReference type="RefSeq" id="XP_067716866.1">
    <property type="nucleotide sequence ID" value="XM_067860765.1"/>
</dbReference>
<sequence length="949" mass="104444">MLQLTSSVSPRDRPSSAPVYLSYDCPSNLKEAIDWILRVTGKDGGNGGDQAIKALTNQVKELLESVKESDPGFKKDAFENVKNALDNGSGTGLIKSLAEGLQQFIGYDAGSNGKITGSGIAVGKDGQTGQKPWNSPSDASKGGYYLSYNPGQQGCEWDSSFNGNGNATTCARMFLSIIPLLWSALSYLYFMCSKKASDGGWKEMKIGGGPLKDFLYSMWFGPSRLQGTKNGKHVADSALQKFQELSSAKSEKSYAEFVKKLRENGVNQWKQESSGSSATTSYFLSGIYFLSQAYFQHQQSQRAKEALKPPSTIRQMLYFLATLQFSPQYDAFDSYVTEYFKTLTGQDNPKDHELALQVADSGTSDTGNTLSAADLKSHLLSTAIFIPGALGVIQGPGATEKSEPWLHSLFSNSQFNFNIPSSGAGIFGALSNYAYALQFQLHFLYQQCSNTYIKACGWNPCSYGSDINKSLGGKTFFTHICPTGCTTDGHSSGTHDKVPCEHNGCGKRPMKPSPLQAFLTDKLEGFSRRHPSDQSSHLATCSGYMCHVPMGFNPNDLRAAPGGNTQGSHISATLKPFCGGFNTPLRQLSEKLGCLTKRTPRTLGDMFGFTWHLNGQLFMGGKTADKALAEFFKSIGLDNYAGRIQITPLTFYNKVYAKIATLKPPSASNVIETALSLFPGLPFWYNLFMVKPDDSLPAVLFKVKNIPHQTANPPQYNGHHNDLYSLYNPVCTTQEKNCGPYLDPLTHSDGATYNPAHASIYLSWVLHLSDDLQSWFQDMLDEFKNTDCSKTGCMGTKCNSHAPGTHGISCNCDSVVHCGGTLPLLYRHGFRYYSPLELMRGSKDNTKRQCSDFATQLQSIVNGDPLSNLLTSIDDFLYAIRWEFFSKLSFFWTIYTGLILYTFFFLLDTLRLRSHLHFPSSNSIAPISLLTLGKAPALRTFTKLVYFIP</sequence>
<dbReference type="Proteomes" id="UP001497744">
    <property type="component" value="Unassembled WGS sequence"/>
</dbReference>
<dbReference type="GeneID" id="94196278"/>
<keyword evidence="1" id="KW-0812">Transmembrane</keyword>
<feature type="transmembrane region" description="Helical" evidence="1">
    <location>
        <begin position="890"/>
        <end position="907"/>
    </location>
</feature>
<comment type="caution">
    <text evidence="2">The sequence shown here is derived from an EMBL/GenBank/DDBJ whole genome shotgun (WGS) entry which is preliminary data.</text>
</comment>
<gene>
    <name evidence="2" type="ORF">BcabD6B2_42320</name>
</gene>
<evidence type="ECO:0000313" key="3">
    <source>
        <dbReference type="Proteomes" id="UP001497744"/>
    </source>
</evidence>